<feature type="compositionally biased region" description="Basic and acidic residues" evidence="5">
    <location>
        <begin position="1"/>
        <end position="13"/>
    </location>
</feature>
<evidence type="ECO:0000256" key="4">
    <source>
        <dbReference type="PROSITE-ProRule" id="PRU00335"/>
    </source>
</evidence>
<feature type="region of interest" description="Disordered" evidence="5">
    <location>
        <begin position="1"/>
        <end position="25"/>
    </location>
</feature>
<dbReference type="InterPro" id="IPR001647">
    <property type="entry name" value="HTH_TetR"/>
</dbReference>
<dbReference type="GO" id="GO:0003700">
    <property type="term" value="F:DNA-binding transcription factor activity"/>
    <property type="evidence" value="ECO:0007669"/>
    <property type="project" value="TreeGrafter"/>
</dbReference>
<dbReference type="InterPro" id="IPR009057">
    <property type="entry name" value="Homeodomain-like_sf"/>
</dbReference>
<name>A0A6N9YT46_9ACTN</name>
<dbReference type="Proteomes" id="UP000469185">
    <property type="component" value="Unassembled WGS sequence"/>
</dbReference>
<sequence>MTPIPDRRTGSGDRRRRASPMSPEERRRAIIAATVPLVRSHGFDVSTRQIADAAGIAEGTIFRAFDTKEELLTQAVQAALDPGDMEQKLLVIDLTSPLPTRLEWAAKLLQRRMAGLVELASVVGPASFPRGQSAEQREQHERLHQLLVKIFEPDRDKLRVEPDHAARLLRIIAFGGSHPRLADGPLLTPAEIVDLLLNGIRIHDDAPGWEGRTQRSGTPEDPNTPESADTPKGTGTTHVVDDVLRRLAGDPSQHSDDPSP</sequence>
<evidence type="ECO:0000313" key="8">
    <source>
        <dbReference type="Proteomes" id="UP000469185"/>
    </source>
</evidence>
<dbReference type="SUPFAM" id="SSF46689">
    <property type="entry name" value="Homeodomain-like"/>
    <property type="match status" value="1"/>
</dbReference>
<dbReference type="EMBL" id="JAAGOB010000015">
    <property type="protein sequence ID" value="NED97989.1"/>
    <property type="molecule type" value="Genomic_DNA"/>
</dbReference>
<keyword evidence="1" id="KW-0805">Transcription regulation</keyword>
<dbReference type="PROSITE" id="PS01081">
    <property type="entry name" value="HTH_TETR_1"/>
    <property type="match status" value="1"/>
</dbReference>
<dbReference type="GO" id="GO:0000976">
    <property type="term" value="F:transcription cis-regulatory region binding"/>
    <property type="evidence" value="ECO:0007669"/>
    <property type="project" value="TreeGrafter"/>
</dbReference>
<dbReference type="Gene3D" id="1.10.357.10">
    <property type="entry name" value="Tetracycline Repressor, domain 2"/>
    <property type="match status" value="1"/>
</dbReference>
<organism evidence="7 8">
    <name type="scientific">Phytoactinopolyspora alkaliphila</name>
    <dbReference type="NCBI Taxonomy" id="1783498"/>
    <lineage>
        <taxon>Bacteria</taxon>
        <taxon>Bacillati</taxon>
        <taxon>Actinomycetota</taxon>
        <taxon>Actinomycetes</taxon>
        <taxon>Jiangellales</taxon>
        <taxon>Jiangellaceae</taxon>
        <taxon>Phytoactinopolyspora</taxon>
    </lineage>
</organism>
<feature type="DNA-binding region" description="H-T-H motif" evidence="4">
    <location>
        <begin position="46"/>
        <end position="65"/>
    </location>
</feature>
<accession>A0A6N9YT46</accession>
<dbReference type="PANTHER" id="PTHR30055:SF234">
    <property type="entry name" value="HTH-TYPE TRANSCRIPTIONAL REGULATOR BETI"/>
    <property type="match status" value="1"/>
</dbReference>
<dbReference type="InterPro" id="IPR050109">
    <property type="entry name" value="HTH-type_TetR-like_transc_reg"/>
</dbReference>
<keyword evidence="2 4" id="KW-0238">DNA-binding</keyword>
<reference evidence="7 8" key="1">
    <citation type="submission" date="2020-02" db="EMBL/GenBank/DDBJ databases">
        <authorList>
            <person name="Li X.-J."/>
            <person name="Feng X.-M."/>
        </authorList>
    </citation>
    <scope>NUCLEOTIDE SEQUENCE [LARGE SCALE GENOMIC DNA]</scope>
    <source>
        <strain evidence="7 8">CGMCC 4.7225</strain>
    </source>
</reference>
<feature type="domain" description="HTH tetR-type" evidence="6">
    <location>
        <begin position="24"/>
        <end position="83"/>
    </location>
</feature>
<evidence type="ECO:0000256" key="3">
    <source>
        <dbReference type="ARBA" id="ARBA00023163"/>
    </source>
</evidence>
<dbReference type="InterPro" id="IPR023772">
    <property type="entry name" value="DNA-bd_HTH_TetR-type_CS"/>
</dbReference>
<feature type="region of interest" description="Disordered" evidence="5">
    <location>
        <begin position="204"/>
        <end position="239"/>
    </location>
</feature>
<comment type="caution">
    <text evidence="7">The sequence shown here is derived from an EMBL/GenBank/DDBJ whole genome shotgun (WGS) entry which is preliminary data.</text>
</comment>
<dbReference type="PANTHER" id="PTHR30055">
    <property type="entry name" value="HTH-TYPE TRANSCRIPTIONAL REGULATOR RUTR"/>
    <property type="match status" value="1"/>
</dbReference>
<gene>
    <name evidence="7" type="ORF">G1H11_22070</name>
</gene>
<evidence type="ECO:0000256" key="1">
    <source>
        <dbReference type="ARBA" id="ARBA00023015"/>
    </source>
</evidence>
<dbReference type="Pfam" id="PF00440">
    <property type="entry name" value="TetR_N"/>
    <property type="match status" value="1"/>
</dbReference>
<dbReference type="RefSeq" id="WP_163820776.1">
    <property type="nucleotide sequence ID" value="NZ_JAAGOB010000015.1"/>
</dbReference>
<evidence type="ECO:0000256" key="2">
    <source>
        <dbReference type="ARBA" id="ARBA00023125"/>
    </source>
</evidence>
<dbReference type="AlphaFoldDB" id="A0A6N9YT46"/>
<evidence type="ECO:0000256" key="5">
    <source>
        <dbReference type="SAM" id="MobiDB-lite"/>
    </source>
</evidence>
<dbReference type="PRINTS" id="PR00455">
    <property type="entry name" value="HTHTETR"/>
</dbReference>
<evidence type="ECO:0000259" key="6">
    <source>
        <dbReference type="PROSITE" id="PS50977"/>
    </source>
</evidence>
<proteinExistence type="predicted"/>
<dbReference type="PROSITE" id="PS50977">
    <property type="entry name" value="HTH_TETR_2"/>
    <property type="match status" value="1"/>
</dbReference>
<keyword evidence="8" id="KW-1185">Reference proteome</keyword>
<keyword evidence="3" id="KW-0804">Transcription</keyword>
<evidence type="ECO:0000313" key="7">
    <source>
        <dbReference type="EMBL" id="NED97989.1"/>
    </source>
</evidence>
<protein>
    <submittedName>
        <fullName evidence="7">TetR/AcrR family transcriptional regulator</fullName>
    </submittedName>
</protein>